<organism evidence="1 2">
    <name type="scientific">Dissostichus mawsoni</name>
    <name type="common">Antarctic cod</name>
    <dbReference type="NCBI Taxonomy" id="36200"/>
    <lineage>
        <taxon>Eukaryota</taxon>
        <taxon>Metazoa</taxon>
        <taxon>Chordata</taxon>
        <taxon>Craniata</taxon>
        <taxon>Vertebrata</taxon>
        <taxon>Euteleostomi</taxon>
        <taxon>Actinopterygii</taxon>
        <taxon>Neopterygii</taxon>
        <taxon>Teleostei</taxon>
        <taxon>Neoteleostei</taxon>
        <taxon>Acanthomorphata</taxon>
        <taxon>Eupercaria</taxon>
        <taxon>Perciformes</taxon>
        <taxon>Notothenioidei</taxon>
        <taxon>Nototheniidae</taxon>
        <taxon>Dissostichus</taxon>
    </lineage>
</organism>
<dbReference type="EMBL" id="JAAKFY010000013">
    <property type="protein sequence ID" value="KAF3848255.1"/>
    <property type="molecule type" value="Genomic_DNA"/>
</dbReference>
<evidence type="ECO:0000313" key="2">
    <source>
        <dbReference type="Proteomes" id="UP000518266"/>
    </source>
</evidence>
<dbReference type="AlphaFoldDB" id="A0A7J5YFQ8"/>
<gene>
    <name evidence="1" type="ORF">F7725_021283</name>
</gene>
<proteinExistence type="predicted"/>
<protein>
    <submittedName>
        <fullName evidence="1">Uncharacterized protein</fullName>
    </submittedName>
</protein>
<dbReference type="Proteomes" id="UP000518266">
    <property type="component" value="Unassembled WGS sequence"/>
</dbReference>
<comment type="caution">
    <text evidence="1">The sequence shown here is derived from an EMBL/GenBank/DDBJ whole genome shotgun (WGS) entry which is preliminary data.</text>
</comment>
<reference evidence="1 2" key="1">
    <citation type="submission" date="2020-03" db="EMBL/GenBank/DDBJ databases">
        <title>Dissostichus mawsoni Genome sequencing and assembly.</title>
        <authorList>
            <person name="Park H."/>
        </authorList>
    </citation>
    <scope>NUCLEOTIDE SEQUENCE [LARGE SCALE GENOMIC DNA]</scope>
    <source>
        <strain evidence="1">DM0001</strain>
        <tissue evidence="1">Muscle</tissue>
    </source>
</reference>
<evidence type="ECO:0000313" key="1">
    <source>
        <dbReference type="EMBL" id="KAF3848255.1"/>
    </source>
</evidence>
<keyword evidence="2" id="KW-1185">Reference proteome</keyword>
<accession>A0A7J5YFQ8</accession>
<sequence>MHSQLHFRLHAELHGHCEEGLWVTKDKFLDLLCFSLLLHLLDQEVQVDLSGEGNTLQGDPPV</sequence>
<name>A0A7J5YFQ8_DISMA</name>